<feature type="DNA-binding region" description="H-T-H motif" evidence="2">
    <location>
        <begin position="42"/>
        <end position="61"/>
    </location>
</feature>
<dbReference type="SUPFAM" id="SSF46689">
    <property type="entry name" value="Homeodomain-like"/>
    <property type="match status" value="1"/>
</dbReference>
<evidence type="ECO:0000256" key="1">
    <source>
        <dbReference type="ARBA" id="ARBA00023125"/>
    </source>
</evidence>
<evidence type="ECO:0000313" key="5">
    <source>
        <dbReference type="EMBL" id="GAA4173128.1"/>
    </source>
</evidence>
<dbReference type="InterPro" id="IPR009057">
    <property type="entry name" value="Homeodomain-like_sf"/>
</dbReference>
<sequence>MTVEQTPRKRPTGRRGGDSGTRDDILDAARDLFAERGYDGASIRAIAMTAGVDPALIRHFFGDKDNLFATTVADRTAIPQRIAESLAGDLDTIGRRVTDAYLRMWEEDDTRPVLLSLVRSAVTSDRAAEMLLEILGSRARSTEMNADFTDERMRRIALAAAHLFGIAVARHVIKIPPIAELSHDTLVDDVSPAIQRYLTGT</sequence>
<dbReference type="Pfam" id="PF00440">
    <property type="entry name" value="TetR_N"/>
    <property type="match status" value="1"/>
</dbReference>
<dbReference type="Proteomes" id="UP001501079">
    <property type="component" value="Unassembled WGS sequence"/>
</dbReference>
<keyword evidence="1 2" id="KW-0238">DNA-binding</keyword>
<evidence type="ECO:0000256" key="2">
    <source>
        <dbReference type="PROSITE-ProRule" id="PRU00335"/>
    </source>
</evidence>
<dbReference type="Gene3D" id="1.10.357.10">
    <property type="entry name" value="Tetracycline Repressor, domain 2"/>
    <property type="match status" value="1"/>
</dbReference>
<organism evidence="5 6">
    <name type="scientific">Gryllotalpicola koreensis</name>
    <dbReference type="NCBI Taxonomy" id="993086"/>
    <lineage>
        <taxon>Bacteria</taxon>
        <taxon>Bacillati</taxon>
        <taxon>Actinomycetota</taxon>
        <taxon>Actinomycetes</taxon>
        <taxon>Micrococcales</taxon>
        <taxon>Microbacteriaceae</taxon>
        <taxon>Gryllotalpicola</taxon>
    </lineage>
</organism>
<dbReference type="InterPro" id="IPR036271">
    <property type="entry name" value="Tet_transcr_reg_TetR-rel_C_sf"/>
</dbReference>
<feature type="domain" description="HTH tetR-type" evidence="4">
    <location>
        <begin position="19"/>
        <end position="79"/>
    </location>
</feature>
<dbReference type="PRINTS" id="PR00455">
    <property type="entry name" value="HTHTETR"/>
</dbReference>
<dbReference type="PANTHER" id="PTHR30055">
    <property type="entry name" value="HTH-TYPE TRANSCRIPTIONAL REGULATOR RUTR"/>
    <property type="match status" value="1"/>
</dbReference>
<dbReference type="PANTHER" id="PTHR30055:SF146">
    <property type="entry name" value="HTH-TYPE TRANSCRIPTIONAL DUAL REGULATOR CECR"/>
    <property type="match status" value="1"/>
</dbReference>
<dbReference type="PROSITE" id="PS50977">
    <property type="entry name" value="HTH_TETR_2"/>
    <property type="match status" value="1"/>
</dbReference>
<dbReference type="InterPro" id="IPR001647">
    <property type="entry name" value="HTH_TetR"/>
</dbReference>
<accession>A0ABP7ZY34</accession>
<comment type="caution">
    <text evidence="5">The sequence shown here is derived from an EMBL/GenBank/DDBJ whole genome shotgun (WGS) entry which is preliminary data.</text>
</comment>
<dbReference type="SUPFAM" id="SSF48498">
    <property type="entry name" value="Tetracyclin repressor-like, C-terminal domain"/>
    <property type="match status" value="1"/>
</dbReference>
<reference evidence="6" key="1">
    <citation type="journal article" date="2019" name="Int. J. Syst. Evol. Microbiol.">
        <title>The Global Catalogue of Microorganisms (GCM) 10K type strain sequencing project: providing services to taxonomists for standard genome sequencing and annotation.</title>
        <authorList>
            <consortium name="The Broad Institute Genomics Platform"/>
            <consortium name="The Broad Institute Genome Sequencing Center for Infectious Disease"/>
            <person name="Wu L."/>
            <person name="Ma J."/>
        </authorList>
    </citation>
    <scope>NUCLEOTIDE SEQUENCE [LARGE SCALE GENOMIC DNA]</scope>
    <source>
        <strain evidence="6">JCM 17591</strain>
    </source>
</reference>
<evidence type="ECO:0000256" key="3">
    <source>
        <dbReference type="SAM" id="MobiDB-lite"/>
    </source>
</evidence>
<gene>
    <name evidence="5" type="ORF">GCM10022287_15110</name>
</gene>
<name>A0ABP7ZY34_9MICO</name>
<dbReference type="InterPro" id="IPR041678">
    <property type="entry name" value="TetR_C_16"/>
</dbReference>
<protein>
    <submittedName>
        <fullName evidence="5">TetR family transcriptional regulator</fullName>
    </submittedName>
</protein>
<proteinExistence type="predicted"/>
<dbReference type="Gene3D" id="1.10.10.60">
    <property type="entry name" value="Homeodomain-like"/>
    <property type="match status" value="1"/>
</dbReference>
<keyword evidence="6" id="KW-1185">Reference proteome</keyword>
<evidence type="ECO:0000259" key="4">
    <source>
        <dbReference type="PROSITE" id="PS50977"/>
    </source>
</evidence>
<dbReference type="EMBL" id="BAABBW010000002">
    <property type="protein sequence ID" value="GAA4173128.1"/>
    <property type="molecule type" value="Genomic_DNA"/>
</dbReference>
<feature type="region of interest" description="Disordered" evidence="3">
    <location>
        <begin position="1"/>
        <end position="23"/>
    </location>
</feature>
<dbReference type="Pfam" id="PF17920">
    <property type="entry name" value="TetR_C_16"/>
    <property type="match status" value="1"/>
</dbReference>
<dbReference type="InterPro" id="IPR050109">
    <property type="entry name" value="HTH-type_TetR-like_transc_reg"/>
</dbReference>
<evidence type="ECO:0000313" key="6">
    <source>
        <dbReference type="Proteomes" id="UP001501079"/>
    </source>
</evidence>
<dbReference type="RefSeq" id="WP_344752901.1">
    <property type="nucleotide sequence ID" value="NZ_BAABBW010000002.1"/>
</dbReference>